<keyword evidence="3" id="KW-1185">Reference proteome</keyword>
<evidence type="ECO:0000256" key="1">
    <source>
        <dbReference type="SAM" id="MobiDB-lite"/>
    </source>
</evidence>
<dbReference type="OrthoDB" id="240576at2"/>
<dbReference type="EMBL" id="FCON02000048">
    <property type="protein sequence ID" value="SAL72013.1"/>
    <property type="molecule type" value="Genomic_DNA"/>
</dbReference>
<feature type="region of interest" description="Disordered" evidence="1">
    <location>
        <begin position="1"/>
        <end position="23"/>
    </location>
</feature>
<gene>
    <name evidence="2" type="primary">fhcB_2</name>
    <name evidence="2" type="ORF">AWB68_04214</name>
</gene>
<dbReference type="GO" id="GO:0016740">
    <property type="term" value="F:transferase activity"/>
    <property type="evidence" value="ECO:0007669"/>
    <property type="project" value="UniProtKB-KW"/>
</dbReference>
<accession>A0A158JU64</accession>
<dbReference type="GO" id="GO:0016787">
    <property type="term" value="F:hydrolase activity"/>
    <property type="evidence" value="ECO:0007669"/>
    <property type="project" value="UniProtKB-KW"/>
</dbReference>
<reference evidence="2" key="1">
    <citation type="submission" date="2016-01" db="EMBL/GenBank/DDBJ databases">
        <authorList>
            <person name="Peeters C."/>
        </authorList>
    </citation>
    <scope>NUCLEOTIDE SEQUENCE [LARGE SCALE GENOMIC DNA]</scope>
    <source>
        <strain evidence="2">LMG 22940</strain>
    </source>
</reference>
<dbReference type="AlphaFoldDB" id="A0A158JU64"/>
<protein>
    <submittedName>
        <fullName evidence="2">Formyltransferase/hydrolase complex Fhc subunit B</fullName>
    </submittedName>
</protein>
<evidence type="ECO:0000313" key="3">
    <source>
        <dbReference type="Proteomes" id="UP000054770"/>
    </source>
</evidence>
<sequence>MDLAQRGAMHDPSSLPSSIGHSGAAVAPAPPLSPLPARSVSITRDWTCPFCPLLCDDISIDLRGDHSLAALNTDCPRLARSIALYGSADAACKPAIDGATTDHASALARAGEILSRARRPLFGGLATDVAGARALYELAARCGAVLDHLHGDTLAAATLALQDRGSFFTTLSEVRSRADLVIVFGCAPSQRYPRFYERALGGIDRAVALSFVACPVDPAANALPNASVDSILADADPFDVLALWSAHLEGRAIDERALSALADRVAAARYTVFVYEPAALPQPHAALLIEALNRIVKAVNRTTRAGGLALSGDDGALTVNQAVTWLSGFPLRTHVSMTAPLDHDPYRYRTETLLADGEADALLWVASFGPEPLPSTLADDVPVIVLGHPALAGTIGKPGKRNAPTVFIPVATPGIDSGGHLFRIDATVVAPLQAARKTPLPTVAEIAAALAKGSQP</sequence>
<proteinExistence type="predicted"/>
<name>A0A158JU64_9BURK</name>
<dbReference type="Gene3D" id="3.40.50.1220">
    <property type="entry name" value="TPP-binding domain"/>
    <property type="match status" value="1"/>
</dbReference>
<dbReference type="Proteomes" id="UP000054770">
    <property type="component" value="Unassembled WGS sequence"/>
</dbReference>
<organism evidence="2 3">
    <name type="scientific">Caballeronia choica</name>
    <dbReference type="NCBI Taxonomy" id="326476"/>
    <lineage>
        <taxon>Bacteria</taxon>
        <taxon>Pseudomonadati</taxon>
        <taxon>Pseudomonadota</taxon>
        <taxon>Betaproteobacteria</taxon>
        <taxon>Burkholderiales</taxon>
        <taxon>Burkholderiaceae</taxon>
        <taxon>Caballeronia</taxon>
    </lineage>
</organism>
<evidence type="ECO:0000313" key="2">
    <source>
        <dbReference type="EMBL" id="SAL72013.1"/>
    </source>
</evidence>
<comment type="caution">
    <text evidence="2">The sequence shown here is derived from an EMBL/GenBank/DDBJ whole genome shotgun (WGS) entry which is preliminary data.</text>
</comment>
<dbReference type="SUPFAM" id="SSF53706">
    <property type="entry name" value="Formate dehydrogenase/DMSO reductase, domains 1-3"/>
    <property type="match status" value="1"/>
</dbReference>